<organism evidence="2 3">
    <name type="scientific">Nocardiopsis gilva YIM 90087</name>
    <dbReference type="NCBI Taxonomy" id="1235441"/>
    <lineage>
        <taxon>Bacteria</taxon>
        <taxon>Bacillati</taxon>
        <taxon>Actinomycetota</taxon>
        <taxon>Actinomycetes</taxon>
        <taxon>Streptosporangiales</taxon>
        <taxon>Nocardiopsidaceae</taxon>
        <taxon>Nocardiopsis</taxon>
    </lineage>
</organism>
<keyword evidence="3" id="KW-1185">Reference proteome</keyword>
<evidence type="ECO:0000313" key="3">
    <source>
        <dbReference type="Proteomes" id="UP000215005"/>
    </source>
</evidence>
<protein>
    <submittedName>
        <fullName evidence="2">Uncharacterized protein</fullName>
    </submittedName>
</protein>
<feature type="transmembrane region" description="Helical" evidence="1">
    <location>
        <begin position="99"/>
        <end position="119"/>
    </location>
</feature>
<reference evidence="2 3" key="1">
    <citation type="submission" date="2017-08" db="EMBL/GenBank/DDBJ databases">
        <title>The complete genome sequence of Nocardiopsis gilva YIM 90087.</title>
        <authorList>
            <person name="Yin M."/>
            <person name="Tang S."/>
        </authorList>
    </citation>
    <scope>NUCLEOTIDE SEQUENCE [LARGE SCALE GENOMIC DNA]</scope>
    <source>
        <strain evidence="2 3">YIM 90087</strain>
    </source>
</reference>
<name>A0A223SCK3_9ACTN</name>
<keyword evidence="1" id="KW-0812">Transmembrane</keyword>
<dbReference type="Proteomes" id="UP000215005">
    <property type="component" value="Chromosome"/>
</dbReference>
<dbReference type="KEGG" id="ngv:CDO52_26645"/>
<keyword evidence="1" id="KW-1133">Transmembrane helix</keyword>
<proteinExistence type="predicted"/>
<keyword evidence="1" id="KW-0472">Membrane</keyword>
<evidence type="ECO:0000313" key="2">
    <source>
        <dbReference type="EMBL" id="ASU85901.1"/>
    </source>
</evidence>
<dbReference type="AlphaFoldDB" id="A0A223SCK3"/>
<gene>
    <name evidence="2" type="ORF">CDO52_26645</name>
</gene>
<feature type="transmembrane region" description="Helical" evidence="1">
    <location>
        <begin position="40"/>
        <end position="59"/>
    </location>
</feature>
<feature type="transmembrane region" description="Helical" evidence="1">
    <location>
        <begin position="71"/>
        <end position="93"/>
    </location>
</feature>
<evidence type="ECO:0000256" key="1">
    <source>
        <dbReference type="SAM" id="Phobius"/>
    </source>
</evidence>
<feature type="transmembrane region" description="Helical" evidence="1">
    <location>
        <begin position="12"/>
        <end position="34"/>
    </location>
</feature>
<accession>A0A223SCK3</accession>
<dbReference type="EMBL" id="CP022753">
    <property type="protein sequence ID" value="ASU85901.1"/>
    <property type="molecule type" value="Genomic_DNA"/>
</dbReference>
<sequence length="123" mass="13737">MRGRSIKAVRWFRGYLVVLGVLAVGLIVGVEALYPDGWQRFVTTGIGFYLMALAAQWAERQSALPAGGRRRVLIAGAIWFLLYLVGIGPLVRWQYEHSLLMWTAAATVMALPFFVAAIWKVRA</sequence>